<dbReference type="AlphaFoldDB" id="A0A0C2MU52"/>
<organism evidence="1 2">
    <name type="scientific">Thelohanellus kitauei</name>
    <name type="common">Myxosporean</name>
    <dbReference type="NCBI Taxonomy" id="669202"/>
    <lineage>
        <taxon>Eukaryota</taxon>
        <taxon>Metazoa</taxon>
        <taxon>Cnidaria</taxon>
        <taxon>Myxozoa</taxon>
        <taxon>Myxosporea</taxon>
        <taxon>Bivalvulida</taxon>
        <taxon>Platysporina</taxon>
        <taxon>Myxobolidae</taxon>
        <taxon>Thelohanellus</taxon>
    </lineage>
</organism>
<comment type="caution">
    <text evidence="1">The sequence shown here is derived from an EMBL/GenBank/DDBJ whole genome shotgun (WGS) entry which is preliminary data.</text>
</comment>
<evidence type="ECO:0000313" key="2">
    <source>
        <dbReference type="Proteomes" id="UP000031668"/>
    </source>
</evidence>
<name>A0A0C2MU52_THEKT</name>
<proteinExistence type="predicted"/>
<dbReference type="Proteomes" id="UP000031668">
    <property type="component" value="Unassembled WGS sequence"/>
</dbReference>
<reference evidence="1 2" key="1">
    <citation type="journal article" date="2014" name="Genome Biol. Evol.">
        <title>The genome of the myxosporean Thelohanellus kitauei shows adaptations to nutrient acquisition within its fish host.</title>
        <authorList>
            <person name="Yang Y."/>
            <person name="Xiong J."/>
            <person name="Zhou Z."/>
            <person name="Huo F."/>
            <person name="Miao W."/>
            <person name="Ran C."/>
            <person name="Liu Y."/>
            <person name="Zhang J."/>
            <person name="Feng J."/>
            <person name="Wang M."/>
            <person name="Wang M."/>
            <person name="Wang L."/>
            <person name="Yao B."/>
        </authorList>
    </citation>
    <scope>NUCLEOTIDE SEQUENCE [LARGE SCALE GENOMIC DNA]</scope>
    <source>
        <strain evidence="1">Wuqing</strain>
    </source>
</reference>
<evidence type="ECO:0000313" key="1">
    <source>
        <dbReference type="EMBL" id="KII70861.1"/>
    </source>
</evidence>
<accession>A0A0C2MU52</accession>
<dbReference type="OrthoDB" id="8061556at2759"/>
<protein>
    <submittedName>
        <fullName evidence="1">Uncharacterized protein</fullName>
    </submittedName>
</protein>
<keyword evidence="2" id="KW-1185">Reference proteome</keyword>
<sequence length="144" mass="16790">MNFEEFSEIKSNSVNGIGFLRHYVIRPEDMFCQQFSGKMVETQRKDVTDKDIKILLTKFLWVVRMWAYHQIGIGPFLSLSKKDFGSKNKICSWKLLMQDLALGGLWMIVQIDESVISRAMHNRARVLTRRWVVGMYDVAAKVNI</sequence>
<gene>
    <name evidence="1" type="ORF">RF11_14590</name>
</gene>
<dbReference type="EMBL" id="JWZT01001943">
    <property type="protein sequence ID" value="KII70861.1"/>
    <property type="molecule type" value="Genomic_DNA"/>
</dbReference>